<feature type="region of interest" description="Disordered" evidence="1">
    <location>
        <begin position="93"/>
        <end position="168"/>
    </location>
</feature>
<gene>
    <name evidence="2" type="ORF">FHW18_002253</name>
</gene>
<dbReference type="Proteomes" id="UP000542125">
    <property type="component" value="Unassembled WGS sequence"/>
</dbReference>
<evidence type="ECO:0000313" key="3">
    <source>
        <dbReference type="Proteomes" id="UP000542125"/>
    </source>
</evidence>
<comment type="caution">
    <text evidence="2">The sequence shown here is derived from an EMBL/GenBank/DDBJ whole genome shotgun (WGS) entry which is preliminary data.</text>
</comment>
<dbReference type="RefSeq" id="WP_179586290.1">
    <property type="nucleotide sequence ID" value="NZ_JACBYR010000001.1"/>
</dbReference>
<accession>A0A7Y9LLW3</accession>
<evidence type="ECO:0000313" key="2">
    <source>
        <dbReference type="EMBL" id="NYE82982.1"/>
    </source>
</evidence>
<keyword evidence="3" id="KW-1185">Reference proteome</keyword>
<evidence type="ECO:0000256" key="1">
    <source>
        <dbReference type="SAM" id="MobiDB-lite"/>
    </source>
</evidence>
<reference evidence="2 3" key="1">
    <citation type="submission" date="2020-07" db="EMBL/GenBank/DDBJ databases">
        <title>Genomic Encyclopedia of Type Strains, Phase IV (KMG-V): Genome sequencing to study the core and pangenomes of soil and plant-associated prokaryotes.</title>
        <authorList>
            <person name="Whitman W."/>
        </authorList>
    </citation>
    <scope>NUCLEOTIDE SEQUENCE [LARGE SCALE GENOMIC DNA]</scope>
    <source>
        <strain evidence="2 3">SAS40</strain>
    </source>
</reference>
<feature type="compositionally biased region" description="Low complexity" evidence="1">
    <location>
        <begin position="110"/>
        <end position="133"/>
    </location>
</feature>
<organism evidence="2 3">
    <name type="scientific">Pigmentiphaga litoralis</name>
    <dbReference type="NCBI Taxonomy" id="516702"/>
    <lineage>
        <taxon>Bacteria</taxon>
        <taxon>Pseudomonadati</taxon>
        <taxon>Pseudomonadota</taxon>
        <taxon>Betaproteobacteria</taxon>
        <taxon>Burkholderiales</taxon>
        <taxon>Alcaligenaceae</taxon>
        <taxon>Pigmentiphaga</taxon>
    </lineage>
</organism>
<sequence>MRGTSKTFPYRAATGFDYQVMINLEHHPESGQYSGLAQAYEGNPNNSAYVGNAVPLHMFDAASLDDAFDKALSHFGTNLDEGLLSTPGVLGRRSALTDAHGPGADATAGTPPNAQPAAVTQAAARATDRSAATGGSDPAYGREPTPTGGRSDDARPATQISPAADRPA</sequence>
<dbReference type="EMBL" id="JACBYR010000001">
    <property type="protein sequence ID" value="NYE82982.1"/>
    <property type="molecule type" value="Genomic_DNA"/>
</dbReference>
<proteinExistence type="predicted"/>
<dbReference type="AlphaFoldDB" id="A0A7Y9LLW3"/>
<name>A0A7Y9LLW3_9BURK</name>
<protein>
    <submittedName>
        <fullName evidence="2">Uncharacterized protein</fullName>
    </submittedName>
</protein>